<feature type="region of interest" description="Disordered" evidence="1">
    <location>
        <begin position="154"/>
        <end position="211"/>
    </location>
</feature>
<sequence length="995" mass="109482">MDNNCCPEGMPTKLLIRVFAIFDQCKNLNTEVLMEWKGDLSSYIAVQDGDGYSFSLKCHGINEQTGEPIFKLNWSLQDCGGDEIFSEFATCSPVTAFFGTTGVTESCCDGTPPPPTGGLTIDVSDGVPSPTAKPPSVPPCNPDFYCCPRTPGGNGPESGSGGDNSGEGTRGTTGAANPGPTGQCDGIRCTPSNDTNGNSGSRGGSGHSSDRYGKCCKEGGTCGTDYCRLPTYSEAPIRYGTGEFDYWVTDLSVKGYGVPWGHTRSFRPRLDHSETIGQGYNWQVKEWPFLVQGPSGLAGTEITEVVIQGESGSSFWFDKVDGEWVPRFNLKSTLEHDTDNNVYRLTDLKGNVTEYDDYTGMFYRRISPAGNTITVTGMSSNGCNFTTVEREYTENSVTTTEKFEYAYQDEGDLLLSSVTLSRKVGAGSWENISRAIYSYYGTNESYGLEEDLKTATTQQWDGSAWQDTGTNYYRYYKTLTSGSSSSSSSSSSGGENGFAHQLKYILNKEAYNKLAADPNVSDPLTATDAQVAQYADFYYEFDSQRRVTKEMVQGGSRTFTFSYEESGFDDDYNAWKTKTTETLPDGSQNIVYCNYASQPMLKILKSGNDEWYEFFKYDDSANVIFYASSSAISGYDDQYSDLLHEVSGNYQYLQDNSGLIRTYTYHAPTNWLASSSVQEGELGTSIKLLEREYISYGSESSSSSSSSSSASVQTYFLSKEISYPSDTDQTKKIITSYSYTWYEGTCQIKEITTTLPVISTSQNGAGIANTRKEYFDEYGYLTWMMDERGYINHSVYDIPLGTLTQRIQDIDTGAASGVPASWTTPSGGGLNLVTHYEHDEQGRITQSLGPSHSIDLDGVATTVRTANWFVYKSDVDENQTWQAQGYATGNSPNYNYTISNPVSIFKTDKNGNLLESIRATRASTSGKLLPTDTFAQTSYVSWITNQYTECCLLESTRAYHSIPSSGTGAAGTNYDQVDYGYDSLKRRNRTTTPLL</sequence>
<evidence type="ECO:0000313" key="3">
    <source>
        <dbReference type="Proteomes" id="UP000427281"/>
    </source>
</evidence>
<evidence type="ECO:0000256" key="1">
    <source>
        <dbReference type="SAM" id="MobiDB-lite"/>
    </source>
</evidence>
<dbReference type="KEGG" id="gim:F1728_24505"/>
<accession>A0A6I6AHB8</accession>
<gene>
    <name evidence="2" type="ORF">F1728_24505</name>
</gene>
<feature type="compositionally biased region" description="Low complexity" evidence="1">
    <location>
        <begin position="172"/>
        <end position="182"/>
    </location>
</feature>
<evidence type="ECO:0000313" key="2">
    <source>
        <dbReference type="EMBL" id="QGQ25648.1"/>
    </source>
</evidence>
<proteinExistence type="predicted"/>
<dbReference type="RefSeq" id="WP_155366297.1">
    <property type="nucleotide sequence ID" value="NZ_CP043930.1"/>
</dbReference>
<organism evidence="2 3">
    <name type="scientific">Gimesia benthica</name>
    <dbReference type="NCBI Taxonomy" id="2608982"/>
    <lineage>
        <taxon>Bacteria</taxon>
        <taxon>Pseudomonadati</taxon>
        <taxon>Planctomycetota</taxon>
        <taxon>Planctomycetia</taxon>
        <taxon>Planctomycetales</taxon>
        <taxon>Planctomycetaceae</taxon>
        <taxon>Gimesia</taxon>
    </lineage>
</organism>
<dbReference type="Proteomes" id="UP000427281">
    <property type="component" value="Chromosome"/>
</dbReference>
<protein>
    <recommendedName>
        <fullName evidence="4">RHS repeat protein</fullName>
    </recommendedName>
</protein>
<name>A0A6I6AHB8_9PLAN</name>
<reference evidence="2 3" key="1">
    <citation type="submission" date="2019-09" db="EMBL/GenBank/DDBJ databases">
        <title>Gimesia benthica sp. nov., a novel bacterium isolated from deep-sea water of the Northwest Indian Ocean.</title>
        <authorList>
            <person name="Dai X."/>
        </authorList>
    </citation>
    <scope>NUCLEOTIDE SEQUENCE [LARGE SCALE GENOMIC DNA]</scope>
    <source>
        <strain evidence="2 3">E7</strain>
    </source>
</reference>
<dbReference type="EMBL" id="CP043930">
    <property type="protein sequence ID" value="QGQ25648.1"/>
    <property type="molecule type" value="Genomic_DNA"/>
</dbReference>
<dbReference type="AlphaFoldDB" id="A0A6I6AHB8"/>
<feature type="region of interest" description="Disordered" evidence="1">
    <location>
        <begin position="109"/>
        <end position="137"/>
    </location>
</feature>
<evidence type="ECO:0008006" key="4">
    <source>
        <dbReference type="Google" id="ProtNLM"/>
    </source>
</evidence>
<feature type="compositionally biased region" description="Gly residues" evidence="1">
    <location>
        <begin position="154"/>
        <end position="171"/>
    </location>
</feature>
<keyword evidence="3" id="KW-1185">Reference proteome</keyword>